<feature type="domain" description="HTH luxR-type" evidence="1">
    <location>
        <begin position="225"/>
        <end position="282"/>
    </location>
</feature>
<gene>
    <name evidence="2" type="ORF">WS72_27435</name>
</gene>
<reference evidence="2 3" key="1">
    <citation type="submission" date="2015-11" db="EMBL/GenBank/DDBJ databases">
        <authorList>
            <person name="Sahl J."/>
            <person name="Wagner D."/>
            <person name="Keim P."/>
        </authorList>
    </citation>
    <scope>NUCLEOTIDE SEQUENCE [LARGE SCALE GENOMIC DNA]</scope>
    <source>
        <strain evidence="2 3">BDU18</strain>
    </source>
</reference>
<protein>
    <recommendedName>
        <fullName evidence="1">HTH luxR-type domain-containing protein</fullName>
    </recommendedName>
</protein>
<dbReference type="SUPFAM" id="SSF53474">
    <property type="entry name" value="alpha/beta-Hydrolases"/>
    <property type="match status" value="1"/>
</dbReference>
<evidence type="ECO:0000313" key="3">
    <source>
        <dbReference type="Proteomes" id="UP000070255"/>
    </source>
</evidence>
<dbReference type="InterPro" id="IPR016032">
    <property type="entry name" value="Sig_transdc_resp-reg_C-effctor"/>
</dbReference>
<dbReference type="Proteomes" id="UP000070255">
    <property type="component" value="Unassembled WGS sequence"/>
</dbReference>
<evidence type="ECO:0000259" key="1">
    <source>
        <dbReference type="SMART" id="SM00421"/>
    </source>
</evidence>
<evidence type="ECO:0000313" key="2">
    <source>
        <dbReference type="EMBL" id="KWZ38563.1"/>
    </source>
</evidence>
<comment type="caution">
    <text evidence="2">The sequence shown here is derived from an EMBL/GenBank/DDBJ whole genome shotgun (WGS) entry which is preliminary data.</text>
</comment>
<dbReference type="RefSeq" id="WP_052145066.1">
    <property type="nucleotide sequence ID" value="NZ_LNJQ01000004.1"/>
</dbReference>
<keyword evidence="3" id="KW-1185">Reference proteome</keyword>
<sequence length="609" mass="67314">MNERTEFPAGPLSSLIGLIYETANDDDLWPHLLQAMADFLSDARVHDALPIPRHETDRMVASWFDGMGNPLPTSATAAERQIFTLLAPHFVRACDMRQRLTDSDGQRCLSESVLDRLPVGIALVARNGAIVHMNRATRSILNGHGGLAIVAGRLESRPRRLLDDALRDAPEHAQTQAAFRLDGGQAALSVLVSRVAREAGTNAHAMVWVASSDAPLVPEAGLSALFDLSAAEARLTQRLVRGMTLEDAAQDLGTSVNTVKTQLKSVFAKIGVRRQPELVQAIWSTPLWLDQTGTAQPWSRLRRPPAAAARSPAQEDGRLRLPDGRWLAWSDSGDPDGLPLILMHGLSCSRHLRHPDDALLREASIRLIIPERPGTGDSDPMPGRRVSDWPADVAALANHLDLTRFAVLGYSAGTPYALATARAMADRVDALFVVGATPPVERFEDIRAYSAHFRMALMVARYTPNLLPPLLQVVIRSIRKDVYGYIESILQSMPEVDRRVFEHAEFRENYARELLAGVRHGTRHFVAETLLNVHGWQIDGERFAMPVELFHGSLDWHISIDAVRRLTARIPGARLHEIADGGHFLIYSHWRDILSSIRQSVARHACADE</sequence>
<dbReference type="SMART" id="SM00421">
    <property type="entry name" value="HTH_LUXR"/>
    <property type="match status" value="1"/>
</dbReference>
<dbReference type="EMBL" id="LNJQ01000004">
    <property type="protein sequence ID" value="KWZ38563.1"/>
    <property type="molecule type" value="Genomic_DNA"/>
</dbReference>
<organism evidence="2 3">
    <name type="scientific">Burkholderia savannae</name>
    <dbReference type="NCBI Taxonomy" id="1637837"/>
    <lineage>
        <taxon>Bacteria</taxon>
        <taxon>Pseudomonadati</taxon>
        <taxon>Pseudomonadota</taxon>
        <taxon>Betaproteobacteria</taxon>
        <taxon>Burkholderiales</taxon>
        <taxon>Burkholderiaceae</taxon>
        <taxon>Burkholderia</taxon>
        <taxon>pseudomallei group</taxon>
    </lineage>
</organism>
<dbReference type="SUPFAM" id="SSF46894">
    <property type="entry name" value="C-terminal effector domain of the bipartite response regulators"/>
    <property type="match status" value="1"/>
</dbReference>
<dbReference type="PANTHER" id="PTHR45763">
    <property type="entry name" value="HYDROLASE, ALPHA/BETA FOLD FAMILY PROTEIN, EXPRESSED-RELATED"/>
    <property type="match status" value="1"/>
</dbReference>
<proteinExistence type="predicted"/>
<dbReference type="InterPro" id="IPR029058">
    <property type="entry name" value="AB_hydrolase_fold"/>
</dbReference>
<dbReference type="InterPro" id="IPR000073">
    <property type="entry name" value="AB_hydrolase_1"/>
</dbReference>
<dbReference type="InterPro" id="IPR000792">
    <property type="entry name" value="Tscrpt_reg_LuxR_C"/>
</dbReference>
<dbReference type="InterPro" id="IPR036388">
    <property type="entry name" value="WH-like_DNA-bd_sf"/>
</dbReference>
<name>A0ABR5T5Q3_9BURK</name>
<dbReference type="PANTHER" id="PTHR45763:SF46">
    <property type="entry name" value="AB HYDROLASE-1 DOMAIN-CONTAINING PROTEIN"/>
    <property type="match status" value="1"/>
</dbReference>
<dbReference type="Gene3D" id="1.10.10.10">
    <property type="entry name" value="Winged helix-like DNA-binding domain superfamily/Winged helix DNA-binding domain"/>
    <property type="match status" value="1"/>
</dbReference>
<dbReference type="Pfam" id="PF00561">
    <property type="entry name" value="Abhydrolase_1"/>
    <property type="match status" value="1"/>
</dbReference>
<dbReference type="Gene3D" id="3.40.50.1820">
    <property type="entry name" value="alpha/beta hydrolase"/>
    <property type="match status" value="1"/>
</dbReference>
<accession>A0ABR5T5Q3</accession>